<accession>A0A4Q9VM28</accession>
<evidence type="ECO:0000256" key="4">
    <source>
        <dbReference type="ARBA" id="ARBA00023163"/>
    </source>
</evidence>
<dbReference type="Pfam" id="PF04198">
    <property type="entry name" value="Sugar-bind"/>
    <property type="match status" value="1"/>
</dbReference>
<comment type="similarity">
    <text evidence="1">Belongs to the SorC transcriptional regulatory family.</text>
</comment>
<evidence type="ECO:0000256" key="2">
    <source>
        <dbReference type="ARBA" id="ARBA00023015"/>
    </source>
</evidence>
<name>A0A4Q9VM28_9HYPH</name>
<keyword evidence="4" id="KW-0804">Transcription</keyword>
<evidence type="ECO:0000256" key="3">
    <source>
        <dbReference type="ARBA" id="ARBA00023125"/>
    </source>
</evidence>
<evidence type="ECO:0000313" key="6">
    <source>
        <dbReference type="EMBL" id="TBW36616.1"/>
    </source>
</evidence>
<reference evidence="6 7" key="1">
    <citation type="submission" date="2019-02" db="EMBL/GenBank/DDBJ databases">
        <title>Siculibacillus lacustris gen. nov., sp. nov., a new rosette-forming bacterium isolated from a freshwater crater lake (Lake St. Ana, Romania).</title>
        <authorList>
            <person name="Felfoldi T."/>
            <person name="Marton Z."/>
            <person name="Szabo A."/>
            <person name="Mentes A."/>
            <person name="Boka K."/>
            <person name="Marialigeti K."/>
            <person name="Mathe I."/>
            <person name="Koncz M."/>
            <person name="Schumann P."/>
            <person name="Toth E."/>
        </authorList>
    </citation>
    <scope>NUCLEOTIDE SEQUENCE [LARGE SCALE GENOMIC DNA]</scope>
    <source>
        <strain evidence="6 7">SA-279</strain>
    </source>
</reference>
<protein>
    <submittedName>
        <fullName evidence="6">Sugar-binding transcriptional regulator</fullName>
    </submittedName>
</protein>
<comment type="caution">
    <text evidence="6">The sequence shown here is derived from an EMBL/GenBank/DDBJ whole genome shotgun (WGS) entry which is preliminary data.</text>
</comment>
<dbReference type="PANTHER" id="PTHR34294:SF1">
    <property type="entry name" value="TRANSCRIPTIONAL REGULATOR LSRR"/>
    <property type="match status" value="1"/>
</dbReference>
<dbReference type="SUPFAM" id="SSF100950">
    <property type="entry name" value="NagB/RpiA/CoA transferase-like"/>
    <property type="match status" value="1"/>
</dbReference>
<keyword evidence="7" id="KW-1185">Reference proteome</keyword>
<evidence type="ECO:0000259" key="5">
    <source>
        <dbReference type="Pfam" id="PF04198"/>
    </source>
</evidence>
<dbReference type="Gene3D" id="3.40.50.1360">
    <property type="match status" value="1"/>
</dbReference>
<keyword evidence="2" id="KW-0805">Transcription regulation</keyword>
<dbReference type="InterPro" id="IPR037171">
    <property type="entry name" value="NagB/RpiA_transferase-like"/>
</dbReference>
<proteinExistence type="inferred from homology"/>
<dbReference type="PANTHER" id="PTHR34294">
    <property type="entry name" value="TRANSCRIPTIONAL REGULATOR-RELATED"/>
    <property type="match status" value="1"/>
</dbReference>
<evidence type="ECO:0000256" key="1">
    <source>
        <dbReference type="ARBA" id="ARBA00010466"/>
    </source>
</evidence>
<evidence type="ECO:0000313" key="7">
    <source>
        <dbReference type="Proteomes" id="UP000292781"/>
    </source>
</evidence>
<dbReference type="InterPro" id="IPR036388">
    <property type="entry name" value="WH-like_DNA-bd_sf"/>
</dbReference>
<organism evidence="6 7">
    <name type="scientific">Siculibacillus lacustris</name>
    <dbReference type="NCBI Taxonomy" id="1549641"/>
    <lineage>
        <taxon>Bacteria</taxon>
        <taxon>Pseudomonadati</taxon>
        <taxon>Pseudomonadota</taxon>
        <taxon>Alphaproteobacteria</taxon>
        <taxon>Hyphomicrobiales</taxon>
        <taxon>Ancalomicrobiaceae</taxon>
        <taxon>Siculibacillus</taxon>
    </lineage>
</organism>
<sequence length="318" mass="34092">MASDSDSTRLDDAARAGWLYFVAGNTQEEIARRLKVSRQTAQRLVSLARSERLITFRLDHPIAACMELAQRIAATFGLQYCDVAPTDPISTDIGLGVGEVAASFLEGYLRSETPVLIAFGTGRTLRAAVDQVARMNCPHHRLVSLVGNISPEGAASFFDVLARIADLTRARHYPMPLPVFSSSVEEHALLIDLTSVRRIRALAAKADLALVGIGQIDMTAQIHQDGFVSHDELIALMRQGAVGEIVGWSFDARGRILESDVNARVTSVLPAPRPDALVVGVARGAIKVAAIRAALIGGLVNGLITDEETARALLADPI</sequence>
<dbReference type="GO" id="GO:0030246">
    <property type="term" value="F:carbohydrate binding"/>
    <property type="evidence" value="ECO:0007669"/>
    <property type="project" value="InterPro"/>
</dbReference>
<dbReference type="Proteomes" id="UP000292781">
    <property type="component" value="Unassembled WGS sequence"/>
</dbReference>
<gene>
    <name evidence="6" type="ORF">EYW49_13550</name>
</gene>
<feature type="domain" description="Sugar-binding" evidence="5">
    <location>
        <begin position="61"/>
        <end position="315"/>
    </location>
</feature>
<dbReference type="Gene3D" id="1.10.10.10">
    <property type="entry name" value="Winged helix-like DNA-binding domain superfamily/Winged helix DNA-binding domain"/>
    <property type="match status" value="1"/>
</dbReference>
<dbReference type="InterPro" id="IPR007324">
    <property type="entry name" value="Sugar-bd_dom_put"/>
</dbReference>
<keyword evidence="3" id="KW-0238">DNA-binding</keyword>
<dbReference type="OrthoDB" id="7065657at2"/>
<dbReference type="InterPro" id="IPR051054">
    <property type="entry name" value="SorC_transcr_regulators"/>
</dbReference>
<dbReference type="EMBL" id="SJFN01000019">
    <property type="protein sequence ID" value="TBW36616.1"/>
    <property type="molecule type" value="Genomic_DNA"/>
</dbReference>
<dbReference type="RefSeq" id="WP_131310123.1">
    <property type="nucleotide sequence ID" value="NZ_SJFN01000019.1"/>
</dbReference>
<dbReference type="AlphaFoldDB" id="A0A4Q9VM28"/>
<dbReference type="GO" id="GO:0003677">
    <property type="term" value="F:DNA binding"/>
    <property type="evidence" value="ECO:0007669"/>
    <property type="project" value="UniProtKB-KW"/>
</dbReference>